<evidence type="ECO:0000313" key="2">
    <source>
        <dbReference type="WBParaSite" id="jg20165"/>
    </source>
</evidence>
<dbReference type="WBParaSite" id="jg20165">
    <property type="protein sequence ID" value="jg20165"/>
    <property type="gene ID" value="jg20165"/>
</dbReference>
<reference evidence="2" key="1">
    <citation type="submission" date="2022-11" db="UniProtKB">
        <authorList>
            <consortium name="WormBaseParasite"/>
        </authorList>
    </citation>
    <scope>IDENTIFICATION</scope>
</reference>
<accession>A0A915DI48</accession>
<keyword evidence="1" id="KW-1185">Reference proteome</keyword>
<name>A0A915DI48_9BILA</name>
<evidence type="ECO:0000313" key="1">
    <source>
        <dbReference type="Proteomes" id="UP000887574"/>
    </source>
</evidence>
<sequence>MEMVVSVRNLQSQMFLPELRVYLVLNVMDHKLVNHSGEQLRLRYSLGSDPSCFKIDSVSSLVVRPDEELVISIRYTPIELDQNSNVLFIERINGDYQKYSFKLLGYGGKAIVHLTRSLYDNGTAQDTPSGVIVLTPDFFPPFPSSVVPRCNFELVNDGDRSAFISIQAVDRQGQLLPCTFVSIQPSRFVLAGKKNLVQLSFWEKNFSGLDSRTGKACAMMSSWCRVKISAKCLLAKIGVQTRRRFHSLIGHSIMGDEFKDSVRMIKMNVIDNRAIRLFPAACMRDPNEKW</sequence>
<dbReference type="AlphaFoldDB" id="A0A915DI48"/>
<dbReference type="Proteomes" id="UP000887574">
    <property type="component" value="Unplaced"/>
</dbReference>
<protein>
    <submittedName>
        <fullName evidence="2">Uncharacterized protein</fullName>
    </submittedName>
</protein>
<proteinExistence type="predicted"/>
<organism evidence="1 2">
    <name type="scientific">Ditylenchus dipsaci</name>
    <dbReference type="NCBI Taxonomy" id="166011"/>
    <lineage>
        <taxon>Eukaryota</taxon>
        <taxon>Metazoa</taxon>
        <taxon>Ecdysozoa</taxon>
        <taxon>Nematoda</taxon>
        <taxon>Chromadorea</taxon>
        <taxon>Rhabditida</taxon>
        <taxon>Tylenchina</taxon>
        <taxon>Tylenchomorpha</taxon>
        <taxon>Sphaerularioidea</taxon>
        <taxon>Anguinidae</taxon>
        <taxon>Anguininae</taxon>
        <taxon>Ditylenchus</taxon>
    </lineage>
</organism>